<evidence type="ECO:0000256" key="1">
    <source>
        <dbReference type="SAM" id="MobiDB-lite"/>
    </source>
</evidence>
<name>X8J573_9AGAM</name>
<sequence>MMRRKFNNINYVFIMLSSVRADGSYAPSGDIANVTTVLQYMFRIILLQQAMREADEPNADQERKTTSLTGKDRLDVHALPPKISEMLLIFNTIVRPVAVQWLKELDNDDPDVVYPDVDEDEDYESFEGCESYNDEDTDSEYEDPTPNTKRKRSKSPTPRYKPIVPPNTPRYIVQDELTFSKSGKPFTSDDLSRLFRSFSETHIGLALGIQAWRHIQEVIQRDVLGYSFEESEDYEDTFFHLQAGHTAKIAALFYAVTDGDRTLEASESIIKYITASRAMQAWLDGEPLPPIPG</sequence>
<evidence type="ECO:0000313" key="3">
    <source>
        <dbReference type="Proteomes" id="UP000030108"/>
    </source>
</evidence>
<reference evidence="3" key="1">
    <citation type="journal article" date="2014" name="Genome Announc.">
        <title>Draft genome sequence of the plant-pathogenic soil fungus Rhizoctonia solani anastomosis group 3 strain Rhs1AP.</title>
        <authorList>
            <person name="Cubeta M.A."/>
            <person name="Thomas E."/>
            <person name="Dean R.A."/>
            <person name="Jabaji S."/>
            <person name="Neate S.M."/>
            <person name="Tavantzis S."/>
            <person name="Toda T."/>
            <person name="Vilgalys R."/>
            <person name="Bharathan N."/>
            <person name="Fedorova-Abrams N."/>
            <person name="Pakala S.B."/>
            <person name="Pakala S.M."/>
            <person name="Zafar N."/>
            <person name="Joardar V."/>
            <person name="Losada L."/>
            <person name="Nierman W.C."/>
        </authorList>
    </citation>
    <scope>NUCLEOTIDE SEQUENCE [LARGE SCALE GENOMIC DNA]</scope>
    <source>
        <strain evidence="3">AG-3</strain>
    </source>
</reference>
<proteinExistence type="predicted"/>
<feature type="compositionally biased region" description="Acidic residues" evidence="1">
    <location>
        <begin position="110"/>
        <end position="143"/>
    </location>
</feature>
<comment type="caution">
    <text evidence="2">The sequence shown here is derived from an EMBL/GenBank/DDBJ whole genome shotgun (WGS) entry which is preliminary data.</text>
</comment>
<feature type="non-terminal residue" evidence="2">
    <location>
        <position position="293"/>
    </location>
</feature>
<protein>
    <submittedName>
        <fullName evidence="2">Uncharacterized protein</fullName>
    </submittedName>
</protein>
<evidence type="ECO:0000313" key="2">
    <source>
        <dbReference type="EMBL" id="EUC56396.1"/>
    </source>
</evidence>
<accession>X8J573</accession>
<dbReference type="AlphaFoldDB" id="X8J573"/>
<dbReference type="OrthoDB" id="3151137at2759"/>
<feature type="region of interest" description="Disordered" evidence="1">
    <location>
        <begin position="110"/>
        <end position="168"/>
    </location>
</feature>
<dbReference type="Proteomes" id="UP000030108">
    <property type="component" value="Unassembled WGS sequence"/>
</dbReference>
<dbReference type="EMBL" id="JATN01000322">
    <property type="protein sequence ID" value="EUC56396.1"/>
    <property type="molecule type" value="Genomic_DNA"/>
</dbReference>
<gene>
    <name evidence="2" type="ORF">RSOL_175580</name>
</gene>
<organism evidence="2 3">
    <name type="scientific">Rhizoctonia solani AG-3 Rhs1AP</name>
    <dbReference type="NCBI Taxonomy" id="1086054"/>
    <lineage>
        <taxon>Eukaryota</taxon>
        <taxon>Fungi</taxon>
        <taxon>Dikarya</taxon>
        <taxon>Basidiomycota</taxon>
        <taxon>Agaricomycotina</taxon>
        <taxon>Agaricomycetes</taxon>
        <taxon>Cantharellales</taxon>
        <taxon>Ceratobasidiaceae</taxon>
        <taxon>Rhizoctonia</taxon>
    </lineage>
</organism>